<organism evidence="6 7">
    <name type="scientific">Litoribacter ruber</name>
    <dbReference type="NCBI Taxonomy" id="702568"/>
    <lineage>
        <taxon>Bacteria</taxon>
        <taxon>Pseudomonadati</taxon>
        <taxon>Bacteroidota</taxon>
        <taxon>Cytophagia</taxon>
        <taxon>Cytophagales</taxon>
        <taxon>Cyclobacteriaceae</taxon>
        <taxon>Litoribacter</taxon>
    </lineage>
</organism>
<dbReference type="AlphaFoldDB" id="A0AAP2CJ44"/>
<keyword evidence="5" id="KW-0472">Membrane</keyword>
<dbReference type="GO" id="GO:0102031">
    <property type="term" value="F:4-acetamido-4,6-dideoxy-D-galactose transferase activity"/>
    <property type="evidence" value="ECO:0007669"/>
    <property type="project" value="UniProtKB-EC"/>
</dbReference>
<evidence type="ECO:0000256" key="1">
    <source>
        <dbReference type="ARBA" id="ARBA00022475"/>
    </source>
</evidence>
<reference evidence="6 7" key="1">
    <citation type="submission" date="2021-05" db="EMBL/GenBank/DDBJ databases">
        <authorList>
            <person name="Zhang Z.D."/>
            <person name="Osman G."/>
        </authorList>
    </citation>
    <scope>NUCLEOTIDE SEQUENCE [LARGE SCALE GENOMIC DNA]</scope>
    <source>
        <strain evidence="6 7">KCTC 32217</strain>
    </source>
</reference>
<comment type="caution">
    <text evidence="6">The sequence shown here is derived from an EMBL/GenBank/DDBJ whole genome shotgun (WGS) entry which is preliminary data.</text>
</comment>
<keyword evidence="3 6" id="KW-0328">Glycosyltransferase</keyword>
<gene>
    <name evidence="6" type="ORF">KI659_16855</name>
</gene>
<evidence type="ECO:0000313" key="6">
    <source>
        <dbReference type="EMBL" id="MBS9525691.1"/>
    </source>
</evidence>
<protein>
    <submittedName>
        <fullName evidence="6">TDP-N-acetylfucosamine:lipid II N-acetylfucosaminyltransferase</fullName>
        <ecNumber evidence="6">2.4.1.325</ecNumber>
    </submittedName>
</protein>
<dbReference type="RefSeq" id="WP_213946551.1">
    <property type="nucleotide sequence ID" value="NZ_JAHCMY010000017.1"/>
</dbReference>
<evidence type="ECO:0000256" key="5">
    <source>
        <dbReference type="ARBA" id="ARBA00023136"/>
    </source>
</evidence>
<dbReference type="Proteomes" id="UP001319104">
    <property type="component" value="Unassembled WGS sequence"/>
</dbReference>
<proteinExistence type="predicted"/>
<evidence type="ECO:0000256" key="4">
    <source>
        <dbReference type="ARBA" id="ARBA00022679"/>
    </source>
</evidence>
<keyword evidence="7" id="KW-1185">Reference proteome</keyword>
<dbReference type="EMBL" id="JAHCMY010000017">
    <property type="protein sequence ID" value="MBS9525691.1"/>
    <property type="molecule type" value="Genomic_DNA"/>
</dbReference>
<accession>A0AAP2CJ44</accession>
<dbReference type="EC" id="2.4.1.325" evidence="6"/>
<keyword evidence="2" id="KW-0997">Cell inner membrane</keyword>
<dbReference type="GO" id="GO:0008417">
    <property type="term" value="F:fucosyltransferase activity"/>
    <property type="evidence" value="ECO:0007669"/>
    <property type="project" value="InterPro"/>
</dbReference>
<dbReference type="GO" id="GO:0009246">
    <property type="term" value="P:enterobacterial common antigen biosynthetic process"/>
    <property type="evidence" value="ECO:0007669"/>
    <property type="project" value="InterPro"/>
</dbReference>
<sequence>MSTKSYKNLIFLPDSPYSNWIIDRSEKLPFDGNLYVCCEPKQEKINHPICNHFPFNSESFKSNIGKISDYERVIIHYHKSYLGYFINKHRNTNTKIIWVLWSGDLYVSGFFGGNIYQEITKTIINKPATSLYWKFREYIKSVLGKPNYWDYKESFKKIEYIATPFDLDFDLACITFKQRYKRVDFKFLSVDELFDKSEHVSIKSLGNKILVGHTGSPENNHIDLFQKLISLNLTNTLLCPLSYGNEQYISKVISEGKMLFNNQFEIIKDFMPRKDYYKKLDEVGFAIFNTNIHQGFGNILGLIYKGVKVFLNRENSIYIQLKRWDIIVFDIDEFNSESFLVPLKLEEIKQNRALILSLFNDRVVNDCYYNLYSL</sequence>
<keyword evidence="1" id="KW-1003">Cell membrane</keyword>
<dbReference type="Pfam" id="PF07429">
    <property type="entry name" value="Glyco_transf_56"/>
    <property type="match status" value="1"/>
</dbReference>
<name>A0AAP2CJ44_9BACT</name>
<keyword evidence="4 6" id="KW-0808">Transferase</keyword>
<dbReference type="InterPro" id="IPR009993">
    <property type="entry name" value="WecF"/>
</dbReference>
<evidence type="ECO:0000256" key="3">
    <source>
        <dbReference type="ARBA" id="ARBA00022676"/>
    </source>
</evidence>
<evidence type="ECO:0000256" key="2">
    <source>
        <dbReference type="ARBA" id="ARBA00022519"/>
    </source>
</evidence>
<evidence type="ECO:0000313" key="7">
    <source>
        <dbReference type="Proteomes" id="UP001319104"/>
    </source>
</evidence>